<dbReference type="eggNOG" id="ENOG502QR4A">
    <property type="taxonomic scope" value="Eukaryota"/>
</dbReference>
<dbReference type="EMBL" id="JH767192">
    <property type="protein sequence ID" value="EQC28723.1"/>
    <property type="molecule type" value="Genomic_DNA"/>
</dbReference>
<dbReference type="SMART" id="SM00456">
    <property type="entry name" value="WW"/>
    <property type="match status" value="1"/>
</dbReference>
<organism evidence="2 3">
    <name type="scientific">Saprolegnia diclina (strain VS20)</name>
    <dbReference type="NCBI Taxonomy" id="1156394"/>
    <lineage>
        <taxon>Eukaryota</taxon>
        <taxon>Sar</taxon>
        <taxon>Stramenopiles</taxon>
        <taxon>Oomycota</taxon>
        <taxon>Saprolegniomycetes</taxon>
        <taxon>Saprolegniales</taxon>
        <taxon>Saprolegniaceae</taxon>
        <taxon>Saprolegnia</taxon>
    </lineage>
</organism>
<dbReference type="PANTHER" id="PTHR21715:SF0">
    <property type="entry name" value="RH04127P"/>
    <property type="match status" value="1"/>
</dbReference>
<dbReference type="Gene3D" id="3.30.1470.10">
    <property type="entry name" value="Photosystem I PsaD, reaction center subunit II"/>
    <property type="match status" value="1"/>
</dbReference>
<dbReference type="VEuPathDB" id="FungiDB:SDRG_13597"/>
<dbReference type="Pfam" id="PF00397">
    <property type="entry name" value="WW"/>
    <property type="match status" value="1"/>
</dbReference>
<evidence type="ECO:0000313" key="2">
    <source>
        <dbReference type="EMBL" id="EQC28723.1"/>
    </source>
</evidence>
<dbReference type="OMA" id="ETHLLWI"/>
<dbReference type="InterPro" id="IPR053233">
    <property type="entry name" value="ABRA-related"/>
</dbReference>
<gene>
    <name evidence="2" type="ORF">SDRG_13597</name>
</gene>
<protein>
    <recommendedName>
        <fullName evidence="1">WW domain-containing protein</fullName>
    </recommendedName>
</protein>
<evidence type="ECO:0000259" key="1">
    <source>
        <dbReference type="PROSITE" id="PS50020"/>
    </source>
</evidence>
<dbReference type="InterPro" id="IPR036020">
    <property type="entry name" value="WW_dom_sf"/>
</dbReference>
<dbReference type="PROSITE" id="PS01159">
    <property type="entry name" value="WW_DOMAIN_1"/>
    <property type="match status" value="1"/>
</dbReference>
<dbReference type="OrthoDB" id="6344460at2759"/>
<dbReference type="InParanoid" id="T0R9A0"/>
<feature type="domain" description="WW" evidence="1">
    <location>
        <begin position="47"/>
        <end position="81"/>
    </location>
</feature>
<dbReference type="STRING" id="1156394.T0R9A0"/>
<dbReference type="RefSeq" id="XP_008617915.1">
    <property type="nucleotide sequence ID" value="XM_008619693.1"/>
</dbReference>
<name>T0R9A0_SAPDV</name>
<dbReference type="GeneID" id="19954324"/>
<dbReference type="Proteomes" id="UP000030762">
    <property type="component" value="Unassembled WGS sequence"/>
</dbReference>
<dbReference type="CDD" id="cd00201">
    <property type="entry name" value="WW"/>
    <property type="match status" value="1"/>
</dbReference>
<proteinExistence type="predicted"/>
<keyword evidence="3" id="KW-1185">Reference proteome</keyword>
<dbReference type="PANTHER" id="PTHR21715">
    <property type="entry name" value="RH04127P"/>
    <property type="match status" value="1"/>
</dbReference>
<sequence length="195" mass="21992">MDLVMEEVVDPSFEPSDAEVLQHATFLGMDVINDKDLLWIARDALKANLPEHWKPCKMVETDHIYYYNFATGASTWDHPCDERFRQLYHEHKATLMAQASEVRPPEATTPPTGRVDSKVLVDDIQCALAAATASLQDAQAMLAELVGAEARKWEAELAARDATWQRQVDDLSRRLAAAQVQPRASSEDKDWEIIE</sequence>
<dbReference type="AlphaFoldDB" id="T0R9A0"/>
<evidence type="ECO:0000313" key="3">
    <source>
        <dbReference type="Proteomes" id="UP000030762"/>
    </source>
</evidence>
<dbReference type="PROSITE" id="PS50020">
    <property type="entry name" value="WW_DOMAIN_2"/>
    <property type="match status" value="1"/>
</dbReference>
<reference evidence="2 3" key="1">
    <citation type="submission" date="2012-04" db="EMBL/GenBank/DDBJ databases">
        <title>The Genome Sequence of Saprolegnia declina VS20.</title>
        <authorList>
            <consortium name="The Broad Institute Genome Sequencing Platform"/>
            <person name="Russ C."/>
            <person name="Nusbaum C."/>
            <person name="Tyler B."/>
            <person name="van West P."/>
            <person name="Dieguez-Uribeondo J."/>
            <person name="de Bruijn I."/>
            <person name="Tripathy S."/>
            <person name="Jiang R."/>
            <person name="Young S.K."/>
            <person name="Zeng Q."/>
            <person name="Gargeya S."/>
            <person name="Fitzgerald M."/>
            <person name="Haas B."/>
            <person name="Abouelleil A."/>
            <person name="Alvarado L."/>
            <person name="Arachchi H.M."/>
            <person name="Berlin A."/>
            <person name="Chapman S.B."/>
            <person name="Goldberg J."/>
            <person name="Griggs A."/>
            <person name="Gujja S."/>
            <person name="Hansen M."/>
            <person name="Howarth C."/>
            <person name="Imamovic A."/>
            <person name="Larimer J."/>
            <person name="McCowen C."/>
            <person name="Montmayeur A."/>
            <person name="Murphy C."/>
            <person name="Neiman D."/>
            <person name="Pearson M."/>
            <person name="Priest M."/>
            <person name="Roberts A."/>
            <person name="Saif S."/>
            <person name="Shea T."/>
            <person name="Sisk P."/>
            <person name="Sykes S."/>
            <person name="Wortman J."/>
            <person name="Nusbaum C."/>
            <person name="Birren B."/>
        </authorList>
    </citation>
    <scope>NUCLEOTIDE SEQUENCE [LARGE SCALE GENOMIC DNA]</scope>
    <source>
        <strain evidence="2 3">VS20</strain>
    </source>
</reference>
<accession>T0R9A0</accession>
<dbReference type="SUPFAM" id="SSF51045">
    <property type="entry name" value="WW domain"/>
    <property type="match status" value="1"/>
</dbReference>
<dbReference type="InterPro" id="IPR001202">
    <property type="entry name" value="WW_dom"/>
</dbReference>